<gene>
    <name evidence="2" type="ORF">GALMADRAFT_560533</name>
</gene>
<protein>
    <submittedName>
        <fullName evidence="2">Uncharacterized protein</fullName>
    </submittedName>
</protein>
<evidence type="ECO:0000313" key="3">
    <source>
        <dbReference type="Proteomes" id="UP000027222"/>
    </source>
</evidence>
<feature type="compositionally biased region" description="Basic and acidic residues" evidence="1">
    <location>
        <begin position="236"/>
        <end position="246"/>
    </location>
</feature>
<dbReference type="HOGENOM" id="CLU_530011_0_0_1"/>
<dbReference type="OrthoDB" id="3263422at2759"/>
<feature type="region of interest" description="Disordered" evidence="1">
    <location>
        <begin position="409"/>
        <end position="450"/>
    </location>
</feature>
<organism evidence="2 3">
    <name type="scientific">Galerina marginata (strain CBS 339.88)</name>
    <dbReference type="NCBI Taxonomy" id="685588"/>
    <lineage>
        <taxon>Eukaryota</taxon>
        <taxon>Fungi</taxon>
        <taxon>Dikarya</taxon>
        <taxon>Basidiomycota</taxon>
        <taxon>Agaricomycotina</taxon>
        <taxon>Agaricomycetes</taxon>
        <taxon>Agaricomycetidae</taxon>
        <taxon>Agaricales</taxon>
        <taxon>Agaricineae</taxon>
        <taxon>Strophariaceae</taxon>
        <taxon>Galerina</taxon>
    </lineage>
</organism>
<evidence type="ECO:0000313" key="2">
    <source>
        <dbReference type="EMBL" id="KDR74694.1"/>
    </source>
</evidence>
<reference evidence="3" key="1">
    <citation type="journal article" date="2014" name="Proc. Natl. Acad. Sci. U.S.A.">
        <title>Extensive sampling of basidiomycete genomes demonstrates inadequacy of the white-rot/brown-rot paradigm for wood decay fungi.</title>
        <authorList>
            <person name="Riley R."/>
            <person name="Salamov A.A."/>
            <person name="Brown D.W."/>
            <person name="Nagy L.G."/>
            <person name="Floudas D."/>
            <person name="Held B.W."/>
            <person name="Levasseur A."/>
            <person name="Lombard V."/>
            <person name="Morin E."/>
            <person name="Otillar R."/>
            <person name="Lindquist E.A."/>
            <person name="Sun H."/>
            <person name="LaButti K.M."/>
            <person name="Schmutz J."/>
            <person name="Jabbour D."/>
            <person name="Luo H."/>
            <person name="Baker S.E."/>
            <person name="Pisabarro A.G."/>
            <person name="Walton J.D."/>
            <person name="Blanchette R.A."/>
            <person name="Henrissat B."/>
            <person name="Martin F."/>
            <person name="Cullen D."/>
            <person name="Hibbett D.S."/>
            <person name="Grigoriev I.V."/>
        </authorList>
    </citation>
    <scope>NUCLEOTIDE SEQUENCE [LARGE SCALE GENOMIC DNA]</scope>
    <source>
        <strain evidence="3">CBS 339.88</strain>
    </source>
</reference>
<accession>A0A067T431</accession>
<sequence>MSAPQTQDLQAILYSATHFALMAAGNKAHTELFTDYMRTKIQLDAQLERVADLKEELKEARDSVKSIYKSRERDEEPDDRESKRVSSTEQTIRIPMALQAEEEEDYPDVRFWNKKDWTEFESRASTRNERVNRFGFLSDESGTRVSSERLKDMTETAKVAWNELYYWRLDPTSWTKRNDQAMQYFSATMCAKFPEFRWCQGDWKVQEFAKHKYPDWNRYSGQPGTLSRAKPSIGKRKADDSKDIAKPKKKRRNAPNHGVIDLTAGPSRCIDNLPAVASSSVSSSSCGGNIPLVSSPSPSGVDISDPSPVENSQSNFPSAVTSSPVPVPVTTVTALQNAVSSNPDPPTTPTAVATPASNVGDHLDTEASPLPGPSVESTDAVRAPSPPLPAPSVVQAAQLSRRTRVNPLAGLAIPKPPSEVPQPESIAQPVSIAPQPKGKPQTGKPMEASSTSLTAQNLYAIDYLKENPDSRVTVGEFRKIYSKLDGATIKRYERLSKERKAAATKAVFPIPSSS</sequence>
<name>A0A067T431_GALM3</name>
<dbReference type="AlphaFoldDB" id="A0A067T431"/>
<dbReference type="Proteomes" id="UP000027222">
    <property type="component" value="Unassembled WGS sequence"/>
</dbReference>
<feature type="region of interest" description="Disordered" evidence="1">
    <location>
        <begin position="337"/>
        <end position="394"/>
    </location>
</feature>
<proteinExistence type="predicted"/>
<dbReference type="STRING" id="685588.A0A067T431"/>
<feature type="compositionally biased region" description="Basic and acidic residues" evidence="1">
    <location>
        <begin position="68"/>
        <end position="86"/>
    </location>
</feature>
<evidence type="ECO:0000256" key="1">
    <source>
        <dbReference type="SAM" id="MobiDB-lite"/>
    </source>
</evidence>
<keyword evidence="3" id="KW-1185">Reference proteome</keyword>
<feature type="region of interest" description="Disordered" evidence="1">
    <location>
        <begin position="280"/>
        <end position="325"/>
    </location>
</feature>
<feature type="compositionally biased region" description="Low complexity" evidence="1">
    <location>
        <begin position="434"/>
        <end position="445"/>
    </location>
</feature>
<dbReference type="EMBL" id="KL142382">
    <property type="protein sequence ID" value="KDR74694.1"/>
    <property type="molecule type" value="Genomic_DNA"/>
</dbReference>
<feature type="region of interest" description="Disordered" evidence="1">
    <location>
        <begin position="219"/>
        <end position="265"/>
    </location>
</feature>
<feature type="region of interest" description="Disordered" evidence="1">
    <location>
        <begin position="68"/>
        <end position="91"/>
    </location>
</feature>